<reference evidence="2" key="1">
    <citation type="submission" date="2023-03" db="EMBL/GenBank/DDBJ databases">
        <title>Massive genome expansion in bonnet fungi (Mycena s.s.) driven by repeated elements and novel gene families across ecological guilds.</title>
        <authorList>
            <consortium name="Lawrence Berkeley National Laboratory"/>
            <person name="Harder C.B."/>
            <person name="Miyauchi S."/>
            <person name="Viragh M."/>
            <person name="Kuo A."/>
            <person name="Thoen E."/>
            <person name="Andreopoulos B."/>
            <person name="Lu D."/>
            <person name="Skrede I."/>
            <person name="Drula E."/>
            <person name="Henrissat B."/>
            <person name="Morin E."/>
            <person name="Kohler A."/>
            <person name="Barry K."/>
            <person name="LaButti K."/>
            <person name="Morin E."/>
            <person name="Salamov A."/>
            <person name="Lipzen A."/>
            <person name="Mereny Z."/>
            <person name="Hegedus B."/>
            <person name="Baldrian P."/>
            <person name="Stursova M."/>
            <person name="Weitz H."/>
            <person name="Taylor A."/>
            <person name="Grigoriev I.V."/>
            <person name="Nagy L.G."/>
            <person name="Martin F."/>
            <person name="Kauserud H."/>
        </authorList>
    </citation>
    <scope>NUCLEOTIDE SEQUENCE</scope>
    <source>
        <strain evidence="2">9144</strain>
    </source>
</reference>
<evidence type="ECO:0000256" key="1">
    <source>
        <dbReference type="SAM" id="MobiDB-lite"/>
    </source>
</evidence>
<name>A0AAD6V627_9AGAR</name>
<accession>A0AAD6V627</accession>
<keyword evidence="3" id="KW-1185">Reference proteome</keyword>
<evidence type="ECO:0008006" key="4">
    <source>
        <dbReference type="Google" id="ProtNLM"/>
    </source>
</evidence>
<evidence type="ECO:0000313" key="3">
    <source>
        <dbReference type="Proteomes" id="UP001219525"/>
    </source>
</evidence>
<evidence type="ECO:0000313" key="2">
    <source>
        <dbReference type="EMBL" id="KAJ7200544.1"/>
    </source>
</evidence>
<dbReference type="EMBL" id="JARJCW010000062">
    <property type="protein sequence ID" value="KAJ7200544.1"/>
    <property type="molecule type" value="Genomic_DNA"/>
</dbReference>
<feature type="compositionally biased region" description="Polar residues" evidence="1">
    <location>
        <begin position="9"/>
        <end position="18"/>
    </location>
</feature>
<dbReference type="PANTHER" id="PTHR46177:SF1">
    <property type="entry name" value="INTEGRASE CATALYTIC DOMAIN-CONTAINING PROTEIN"/>
    <property type="match status" value="1"/>
</dbReference>
<feature type="region of interest" description="Disordered" evidence="1">
    <location>
        <begin position="1"/>
        <end position="23"/>
    </location>
</feature>
<sequence length="433" mass="49190">MSESDHNRNPSGKNQYTEDAQKEETVEAALRKYHRSNIHDYAKTSRLLAADYGIKMSAKTVQRRREKYGLYGGKKTMEKLSFAEAEQLVVTEMDRDVSKRAGVRTIRAKVAFNSAVSLPRALVSDIMHTHDSAAFDSREPTAKKIFRVPKYPVGIHERWSGDGHDKLYSVRFCHSPDAVYAFVEDASEKGLKAWICPSNRVGKVIAYLWLCLVEKHGGMPLQTTTDCGAETTELYAIVTALRALYHSEYDPELLPAHVYLRSVHNISVERSWYRLRLDFGDNAVLHFQEGTIQGWYRAHDPDQNELCQFLWSRILQSELDKTLEFRNGVKMRTQSDKPGPSGMSRNEAFSLYEDWGGKNCLLPIPVDIVQQMKADLGGDALLNFTSTEFAERAQVVLDSLGPVAMTLENGWMIFRVMLPPVFPERDDFPTVEL</sequence>
<gene>
    <name evidence="2" type="ORF">GGX14DRAFT_372082</name>
</gene>
<protein>
    <recommendedName>
        <fullName evidence="4">Integrase catalytic domain-containing protein</fullName>
    </recommendedName>
</protein>
<dbReference type="PANTHER" id="PTHR46177">
    <property type="entry name" value="INTEGRASE CATALYTIC DOMAIN-CONTAINING PROTEIN"/>
    <property type="match status" value="1"/>
</dbReference>
<dbReference type="Proteomes" id="UP001219525">
    <property type="component" value="Unassembled WGS sequence"/>
</dbReference>
<organism evidence="2 3">
    <name type="scientific">Mycena pura</name>
    <dbReference type="NCBI Taxonomy" id="153505"/>
    <lineage>
        <taxon>Eukaryota</taxon>
        <taxon>Fungi</taxon>
        <taxon>Dikarya</taxon>
        <taxon>Basidiomycota</taxon>
        <taxon>Agaricomycotina</taxon>
        <taxon>Agaricomycetes</taxon>
        <taxon>Agaricomycetidae</taxon>
        <taxon>Agaricales</taxon>
        <taxon>Marasmiineae</taxon>
        <taxon>Mycenaceae</taxon>
        <taxon>Mycena</taxon>
    </lineage>
</organism>
<proteinExistence type="predicted"/>
<comment type="caution">
    <text evidence="2">The sequence shown here is derived from an EMBL/GenBank/DDBJ whole genome shotgun (WGS) entry which is preliminary data.</text>
</comment>
<dbReference type="AlphaFoldDB" id="A0AAD6V627"/>